<proteinExistence type="predicted"/>
<dbReference type="InterPro" id="IPR002877">
    <property type="entry name" value="RNA_MeTrfase_FtsJ_dom"/>
</dbReference>
<dbReference type="SUPFAM" id="SSF53335">
    <property type="entry name" value="S-adenosyl-L-methionine-dependent methyltransferases"/>
    <property type="match status" value="1"/>
</dbReference>
<dbReference type="HOGENOM" id="CLU_043071_0_0_1"/>
<evidence type="ECO:0000313" key="2">
    <source>
        <dbReference type="EMBL" id="EER22987.1"/>
    </source>
</evidence>
<dbReference type="Pfam" id="PF01728">
    <property type="entry name" value="FtsJ"/>
    <property type="match status" value="1"/>
</dbReference>
<protein>
    <submittedName>
        <fullName evidence="2">FtsJ-like methyltransferase family protein</fullName>
    </submittedName>
</protein>
<evidence type="ECO:0000313" key="3">
    <source>
        <dbReference type="Proteomes" id="UP000009084"/>
    </source>
</evidence>
<gene>
    <name evidence="2" type="ORF">CPC735_020150</name>
</gene>
<dbReference type="Proteomes" id="UP000009084">
    <property type="component" value="Unassembled WGS sequence"/>
</dbReference>
<dbReference type="GO" id="GO:0032259">
    <property type="term" value="P:methylation"/>
    <property type="evidence" value="ECO:0007669"/>
    <property type="project" value="UniProtKB-KW"/>
</dbReference>
<keyword evidence="2" id="KW-0808">Transferase</keyword>
<keyword evidence="2" id="KW-0489">Methyltransferase</keyword>
<dbReference type="InterPro" id="IPR029063">
    <property type="entry name" value="SAM-dependent_MTases_sf"/>
</dbReference>
<reference evidence="2 3" key="1">
    <citation type="journal article" date="2009" name="Genome Res.">
        <title>Comparative genomic analyses of the human fungal pathogens Coccidioides and their relatives.</title>
        <authorList>
            <person name="Sharpton T.J."/>
            <person name="Stajich J.E."/>
            <person name="Rounsley S.D."/>
            <person name="Gardner M.J."/>
            <person name="Wortman J.R."/>
            <person name="Jordar V.S."/>
            <person name="Maiti R."/>
            <person name="Kodira C.D."/>
            <person name="Neafsey D.E."/>
            <person name="Zeng Q."/>
            <person name="Hung C.-Y."/>
            <person name="McMahan C."/>
            <person name="Muszewska A."/>
            <person name="Grynberg M."/>
            <person name="Mandel M.A."/>
            <person name="Kellner E.M."/>
            <person name="Barker B.M."/>
            <person name="Galgiani J.N."/>
            <person name="Orbach M.J."/>
            <person name="Kirkland T.N."/>
            <person name="Cole G.T."/>
            <person name="Henn M.R."/>
            <person name="Birren B.W."/>
            <person name="Taylor J.W."/>
        </authorList>
    </citation>
    <scope>NUCLEOTIDE SEQUENCE [LARGE SCALE GENOMIC DNA]</scope>
    <source>
        <strain evidence="3">C735</strain>
    </source>
</reference>
<name>C5PJ38_COCP7</name>
<accession>C5PJ38</accession>
<feature type="domain" description="Ribosomal RNA methyltransferase FtsJ" evidence="1">
    <location>
        <begin position="132"/>
        <end position="310"/>
    </location>
</feature>
<sequence length="386" mass="43283">MAQAKKAMSLDGSASDQSSIQALANKAPCPNDQGSKRTSRAGGIVIEYLLQTAPEFRELTDLRQKVSNTSEQQSRVGWSNPAGDQFFQKQRQTADNADGQTVLHFYDMMKKIGRELHLSTDAFRISGDIWRGRILDMCMAPGGFLAEALSVNSGSRALGFTLPLCKGGHKILLPRNLNFRVKYQDITMFAADMGVTDIPKEHPDAPNFLPRQLDPREVFDLVICDGQVLRTHDRAAYREAREARRLTLTQLALGVEHVRHGGTIVALLHKIEAWDTVSLLYTFSKFSSVQVFKPQKFHAKRSSFYMVATNIQSQHDEAILAIRKWKTLWRLATFGTDEQYGNAVDESETGVETVLEKFGLELVRLARDIWNTQARALAKAPFIKAQ</sequence>
<dbReference type="Gene3D" id="3.40.50.150">
    <property type="entry name" value="Vaccinia Virus protein VP39"/>
    <property type="match status" value="1"/>
</dbReference>
<evidence type="ECO:0000259" key="1">
    <source>
        <dbReference type="Pfam" id="PF01728"/>
    </source>
</evidence>
<dbReference type="EMBL" id="ACFW01000051">
    <property type="protein sequence ID" value="EER22987.1"/>
    <property type="molecule type" value="Genomic_DNA"/>
</dbReference>
<dbReference type="OrthoDB" id="417125at2759"/>
<dbReference type="AlphaFoldDB" id="C5PJ38"/>
<comment type="caution">
    <text evidence="2">The sequence shown here is derived from an EMBL/GenBank/DDBJ whole genome shotgun (WGS) entry which is preliminary data.</text>
</comment>
<dbReference type="GO" id="GO:0008168">
    <property type="term" value="F:methyltransferase activity"/>
    <property type="evidence" value="ECO:0007669"/>
    <property type="project" value="UniProtKB-KW"/>
</dbReference>
<dbReference type="VEuPathDB" id="FungiDB:CPC735_020150"/>
<organism evidence="2 3">
    <name type="scientific">Coccidioides posadasii (strain C735)</name>
    <name type="common">Valley fever fungus</name>
    <dbReference type="NCBI Taxonomy" id="222929"/>
    <lineage>
        <taxon>Eukaryota</taxon>
        <taxon>Fungi</taxon>
        <taxon>Dikarya</taxon>
        <taxon>Ascomycota</taxon>
        <taxon>Pezizomycotina</taxon>
        <taxon>Eurotiomycetes</taxon>
        <taxon>Eurotiomycetidae</taxon>
        <taxon>Onygenales</taxon>
        <taxon>Onygenaceae</taxon>
        <taxon>Coccidioides</taxon>
    </lineage>
</organism>